<dbReference type="SUPFAM" id="SSF52058">
    <property type="entry name" value="L domain-like"/>
    <property type="match status" value="1"/>
</dbReference>
<organism evidence="1 2">
    <name type="scientific">Effrenium voratum</name>
    <dbReference type="NCBI Taxonomy" id="2562239"/>
    <lineage>
        <taxon>Eukaryota</taxon>
        <taxon>Sar</taxon>
        <taxon>Alveolata</taxon>
        <taxon>Dinophyceae</taxon>
        <taxon>Suessiales</taxon>
        <taxon>Symbiodiniaceae</taxon>
        <taxon>Effrenium</taxon>
    </lineage>
</organism>
<comment type="caution">
    <text evidence="1">The sequence shown here is derived from an EMBL/GenBank/DDBJ whole genome shotgun (WGS) entry which is preliminary data.</text>
</comment>
<evidence type="ECO:0000313" key="2">
    <source>
        <dbReference type="Proteomes" id="UP001178507"/>
    </source>
</evidence>
<dbReference type="Pfam" id="PF13855">
    <property type="entry name" value="LRR_8"/>
    <property type="match status" value="1"/>
</dbReference>
<dbReference type="PROSITE" id="PS51450">
    <property type="entry name" value="LRR"/>
    <property type="match status" value="1"/>
</dbReference>
<dbReference type="EMBL" id="CAUJNA010003530">
    <property type="protein sequence ID" value="CAJ1404220.1"/>
    <property type="molecule type" value="Genomic_DNA"/>
</dbReference>
<gene>
    <name evidence="1" type="ORF">EVOR1521_LOCUS26715</name>
</gene>
<keyword evidence="2" id="KW-1185">Reference proteome</keyword>
<reference evidence="1" key="1">
    <citation type="submission" date="2023-08" db="EMBL/GenBank/DDBJ databases">
        <authorList>
            <person name="Chen Y."/>
            <person name="Shah S."/>
            <person name="Dougan E. K."/>
            <person name="Thang M."/>
            <person name="Chan C."/>
        </authorList>
    </citation>
    <scope>NUCLEOTIDE SEQUENCE</scope>
</reference>
<accession>A0AA36JF45</accession>
<name>A0AA36JF45_9DINO</name>
<proteinExistence type="predicted"/>
<protein>
    <submittedName>
        <fullName evidence="1">Uncharacterized protein</fullName>
    </submittedName>
</protein>
<dbReference type="Proteomes" id="UP001178507">
    <property type="component" value="Unassembled WGS sequence"/>
</dbReference>
<sequence length="373" mass="42228">MHRTWRSWRRSESDRDTLSCQWMQHVPDLPAVPHLSGSMLSDPSLGITSHSWAELKVLNLHGRQLRRFDADAFQRLHGLETLLLSFNCIESLAVIPACGSLTTLDVAHNLIHKVNALVSFPARGLGILLIFLEETVPLAQISTMVLVTVRGLSGDELLGPVEVDGAETVEALQRRLGALGAGPWRLLQGEKRRAQASQSSLSELSAAAHARAEECERRNAAWLEELPEAAVPRKRQKREEDVEEYERALALLVEQMSSIALARSRVEASKGKATYRYDFQLEAQGFELGDKMYFRCLRDLRCDPVLRGWYFTQNLEDLDAPQRVSMGNTVFYEWVINILRPRMMDHLRQMDLTVKEDVQVCHALTIHWEDPAA</sequence>
<evidence type="ECO:0000313" key="1">
    <source>
        <dbReference type="EMBL" id="CAJ1404220.1"/>
    </source>
</evidence>
<dbReference type="InterPro" id="IPR032675">
    <property type="entry name" value="LRR_dom_sf"/>
</dbReference>
<dbReference type="Gene3D" id="3.80.10.10">
    <property type="entry name" value="Ribonuclease Inhibitor"/>
    <property type="match status" value="1"/>
</dbReference>
<dbReference type="AlphaFoldDB" id="A0AA36JF45"/>
<dbReference type="InterPro" id="IPR001611">
    <property type="entry name" value="Leu-rich_rpt"/>
</dbReference>